<reference evidence="4" key="1">
    <citation type="journal article" date="2013" name="Extremophiles">
        <title>Proteinivorax tanatarense gen. nov., sp. nov., an anaerobic, haloalkaliphilic, proteolytic bacterium isolated from a decaying algal bloom, and proposal of Proteinivoraceae fam. nov.</title>
        <authorList>
            <person name="Kevbrin V."/>
            <person name="Boltyanskaya Y."/>
            <person name="Zhilina T."/>
            <person name="Kolganova T."/>
            <person name="Lavrentjeva E."/>
            <person name="Kuznetsov B."/>
        </authorList>
    </citation>
    <scope>NUCLEOTIDE SEQUENCE</scope>
    <source>
        <strain evidence="4">Z-910T</strain>
    </source>
</reference>
<protein>
    <recommendedName>
        <fullName evidence="2">Putative gluconeogenesis factor</fullName>
    </recommendedName>
</protein>
<dbReference type="InterPro" id="IPR038136">
    <property type="entry name" value="CofD-like_dom_sf"/>
</dbReference>
<dbReference type="GO" id="GO:0008360">
    <property type="term" value="P:regulation of cell shape"/>
    <property type="evidence" value="ECO:0007669"/>
    <property type="project" value="UniProtKB-UniRule"/>
</dbReference>
<comment type="similarity">
    <text evidence="2">Belongs to the gluconeogenesis factor family.</text>
</comment>
<dbReference type="GO" id="GO:0005737">
    <property type="term" value="C:cytoplasm"/>
    <property type="evidence" value="ECO:0007669"/>
    <property type="project" value="UniProtKB-SubCell"/>
</dbReference>
<reference evidence="4" key="2">
    <citation type="submission" date="2024-06" db="EMBL/GenBank/DDBJ databases">
        <authorList>
            <person name="Petrova K.O."/>
            <person name="Toshchakov S.V."/>
            <person name="Boltjanskaja Y.V."/>
            <person name="Kevbrin V."/>
        </authorList>
    </citation>
    <scope>NUCLEOTIDE SEQUENCE</scope>
    <source>
        <strain evidence="4">Z-910T</strain>
    </source>
</reference>
<feature type="transmembrane region" description="Helical" evidence="3">
    <location>
        <begin position="60"/>
        <end position="81"/>
    </location>
</feature>
<dbReference type="PANTHER" id="PTHR30135">
    <property type="entry name" value="UNCHARACTERIZED PROTEIN YVCK-RELATED"/>
    <property type="match status" value="1"/>
</dbReference>
<feature type="transmembrane region" description="Helical" evidence="3">
    <location>
        <begin position="17"/>
        <end position="39"/>
    </location>
</feature>
<accession>A0AAU7VNC8</accession>
<sequence length="446" mass="49111">MGRFGKWFYPGLSIKRWVFVLALSILGLSFGVALIAVGVEQLQSKTRSILSHFFTLLGDYTLLLAGVVILCSLILLVISIVKINKNITKVISGDENKIVDTMYNKAQLSRGPNIVVFGGGTGLSVLLRGLKEYTTNITAVVTVADDGGSSGRIRGDMGVLPPGDIRNCLVALADKESYLETILQHRFSNDELKEHSLGNLILASLSQKIGFVNAIKEVGKVLAVRGRVYPATLEPKISLRAKFKDGSEVVGETKIAQENKVIKRISLIPDTAEPLPETLQAIKNADAIILGPGSLYTSIIPHFLVEGIPEAIKNAKAPVYYICNVMTQKGETLNYSAVDHVKALERHSLKNIADYIVLNNKNISTEQADIYKKKDNAGPVQVNEKKLNNGKIEVLQGDLLEDDKVQVRHSSNKLAKFVLSHLIKQDYRNKNFIDHYLLDKKLNEID</sequence>
<evidence type="ECO:0000256" key="1">
    <source>
        <dbReference type="ARBA" id="ARBA00022490"/>
    </source>
</evidence>
<keyword evidence="3" id="KW-1133">Transmembrane helix</keyword>
<evidence type="ECO:0000256" key="3">
    <source>
        <dbReference type="SAM" id="Phobius"/>
    </source>
</evidence>
<comment type="function">
    <text evidence="2">Required for morphogenesis under gluconeogenic growth conditions.</text>
</comment>
<keyword evidence="3" id="KW-0472">Membrane</keyword>
<dbReference type="Pfam" id="PF01933">
    <property type="entry name" value="CofD"/>
    <property type="match status" value="1"/>
</dbReference>
<dbReference type="NCBIfam" id="TIGR01826">
    <property type="entry name" value="CofD_related"/>
    <property type="match status" value="1"/>
</dbReference>
<comment type="subcellular location">
    <subcellularLocation>
        <location evidence="2">Cytoplasm</location>
    </subcellularLocation>
</comment>
<dbReference type="CDD" id="cd07187">
    <property type="entry name" value="YvcK_like"/>
    <property type="match status" value="1"/>
</dbReference>
<gene>
    <name evidence="4" type="ORF">PRVXT_000575</name>
</gene>
<dbReference type="AlphaFoldDB" id="A0AAU7VNC8"/>
<dbReference type="PANTHER" id="PTHR30135:SF3">
    <property type="entry name" value="GLUCONEOGENESIS FACTOR-RELATED"/>
    <property type="match status" value="1"/>
</dbReference>
<organism evidence="4">
    <name type="scientific">Proteinivorax tanatarense</name>
    <dbReference type="NCBI Taxonomy" id="1260629"/>
    <lineage>
        <taxon>Bacteria</taxon>
        <taxon>Bacillati</taxon>
        <taxon>Bacillota</taxon>
        <taxon>Clostridia</taxon>
        <taxon>Eubacteriales</taxon>
        <taxon>Proteinivoracaceae</taxon>
        <taxon>Proteinivorax</taxon>
    </lineage>
</organism>
<name>A0AAU7VNC8_9FIRM</name>
<dbReference type="Gene3D" id="3.40.50.10680">
    <property type="entry name" value="CofD-like domains"/>
    <property type="match status" value="1"/>
</dbReference>
<dbReference type="HAMAP" id="MF_00973">
    <property type="entry name" value="Gluconeogen_factor"/>
    <property type="match status" value="1"/>
</dbReference>
<dbReference type="SUPFAM" id="SSF142338">
    <property type="entry name" value="CofD-like"/>
    <property type="match status" value="1"/>
</dbReference>
<evidence type="ECO:0000313" key="4">
    <source>
        <dbReference type="EMBL" id="XBX75452.1"/>
    </source>
</evidence>
<dbReference type="RefSeq" id="WP_350344196.1">
    <property type="nucleotide sequence ID" value="NZ_CP158367.1"/>
</dbReference>
<dbReference type="InterPro" id="IPR010119">
    <property type="entry name" value="Gluconeogen_factor"/>
</dbReference>
<evidence type="ECO:0000256" key="2">
    <source>
        <dbReference type="HAMAP-Rule" id="MF_00973"/>
    </source>
</evidence>
<dbReference type="GO" id="GO:0043743">
    <property type="term" value="F:LPPG:FO 2-phospho-L-lactate transferase activity"/>
    <property type="evidence" value="ECO:0007669"/>
    <property type="project" value="InterPro"/>
</dbReference>
<keyword evidence="1 2" id="KW-0963">Cytoplasm</keyword>
<dbReference type="EMBL" id="CP158367">
    <property type="protein sequence ID" value="XBX75452.1"/>
    <property type="molecule type" value="Genomic_DNA"/>
</dbReference>
<dbReference type="InterPro" id="IPR002882">
    <property type="entry name" value="CofD"/>
</dbReference>
<proteinExistence type="inferred from homology"/>
<keyword evidence="3" id="KW-0812">Transmembrane</keyword>